<organism evidence="1 2">
    <name type="scientific">Dermacentor silvarum</name>
    <name type="common">Tick</name>
    <dbReference type="NCBI Taxonomy" id="543639"/>
    <lineage>
        <taxon>Eukaryota</taxon>
        <taxon>Metazoa</taxon>
        <taxon>Ecdysozoa</taxon>
        <taxon>Arthropoda</taxon>
        <taxon>Chelicerata</taxon>
        <taxon>Arachnida</taxon>
        <taxon>Acari</taxon>
        <taxon>Parasitiformes</taxon>
        <taxon>Ixodida</taxon>
        <taxon>Ixodoidea</taxon>
        <taxon>Ixodidae</taxon>
        <taxon>Rhipicephalinae</taxon>
        <taxon>Dermacentor</taxon>
    </lineage>
</organism>
<gene>
    <name evidence="1" type="ORF">HPB49_022309</name>
</gene>
<keyword evidence="2" id="KW-1185">Reference proteome</keyword>
<evidence type="ECO:0000313" key="1">
    <source>
        <dbReference type="EMBL" id="KAH7938302.1"/>
    </source>
</evidence>
<proteinExistence type="predicted"/>
<reference evidence="1" key="1">
    <citation type="submission" date="2020-05" db="EMBL/GenBank/DDBJ databases">
        <title>Large-scale comparative analyses of tick genomes elucidate their genetic diversity and vector capacities.</title>
        <authorList>
            <person name="Jia N."/>
            <person name="Wang J."/>
            <person name="Shi W."/>
            <person name="Du L."/>
            <person name="Sun Y."/>
            <person name="Zhan W."/>
            <person name="Jiang J."/>
            <person name="Wang Q."/>
            <person name="Zhang B."/>
            <person name="Ji P."/>
            <person name="Sakyi L.B."/>
            <person name="Cui X."/>
            <person name="Yuan T."/>
            <person name="Jiang B."/>
            <person name="Yang W."/>
            <person name="Lam T.T.-Y."/>
            <person name="Chang Q."/>
            <person name="Ding S."/>
            <person name="Wang X."/>
            <person name="Zhu J."/>
            <person name="Ruan X."/>
            <person name="Zhao L."/>
            <person name="Wei J."/>
            <person name="Que T."/>
            <person name="Du C."/>
            <person name="Cheng J."/>
            <person name="Dai P."/>
            <person name="Han X."/>
            <person name="Huang E."/>
            <person name="Gao Y."/>
            <person name="Liu J."/>
            <person name="Shao H."/>
            <person name="Ye R."/>
            <person name="Li L."/>
            <person name="Wei W."/>
            <person name="Wang X."/>
            <person name="Wang C."/>
            <person name="Yang T."/>
            <person name="Huo Q."/>
            <person name="Li W."/>
            <person name="Guo W."/>
            <person name="Chen H."/>
            <person name="Zhou L."/>
            <person name="Ni X."/>
            <person name="Tian J."/>
            <person name="Zhou Y."/>
            <person name="Sheng Y."/>
            <person name="Liu T."/>
            <person name="Pan Y."/>
            <person name="Xia L."/>
            <person name="Li J."/>
            <person name="Zhao F."/>
            <person name="Cao W."/>
        </authorList>
    </citation>
    <scope>NUCLEOTIDE SEQUENCE</scope>
    <source>
        <strain evidence="1">Dsil-2018</strain>
    </source>
</reference>
<dbReference type="Proteomes" id="UP000821865">
    <property type="component" value="Chromosome 8"/>
</dbReference>
<sequence length="381" mass="42484">MDVDEELPGPSQEPICLTNETDEREIASPQTSSDEQPASGDASLGNENYDENHSERRAWTEDAWHTVLSRRQQKKQLKQKSDMEKTANANEKSKSDPLAEKEKNHAKQGLRRMKRRGPPPLPKEDIKIILRPHRGLLVKNILGLELSRAKQNKSGGPQTKTGSLQAKESKDPQAAGRTNKNQGTLSTAKTWTILRNILDPDKSKSATNRTMQKIAEDFPGTDDDLIKALKARYIGESATTTNSTNQISYTGEKNENLDAPITKAEVFAAAQAAKRNTAPGFKMAADQANAPSSAPRLRFSKSDDLDLLRDVRECNPFEDMMRHPMRWTEIAVRLSAARGKVFSARTVHDRADLLLTQYADKDSKSLCTLLLQLCVAQIDRR</sequence>
<comment type="caution">
    <text evidence="1">The sequence shown here is derived from an EMBL/GenBank/DDBJ whole genome shotgun (WGS) entry which is preliminary data.</text>
</comment>
<evidence type="ECO:0000313" key="2">
    <source>
        <dbReference type="Proteomes" id="UP000821865"/>
    </source>
</evidence>
<name>A0ACB8CBM8_DERSI</name>
<dbReference type="EMBL" id="CM023477">
    <property type="protein sequence ID" value="KAH7938302.1"/>
    <property type="molecule type" value="Genomic_DNA"/>
</dbReference>
<accession>A0ACB8CBM8</accession>
<protein>
    <submittedName>
        <fullName evidence="1">Uncharacterized protein</fullName>
    </submittedName>
</protein>